<evidence type="ECO:0000313" key="1">
    <source>
        <dbReference type="EMBL" id="MDC0712331.1"/>
    </source>
</evidence>
<accession>A0ABT5DF95</accession>
<organism evidence="1 2">
    <name type="scientific">Stigmatella ashevillensis</name>
    <dbReference type="NCBI Taxonomy" id="2995309"/>
    <lineage>
        <taxon>Bacteria</taxon>
        <taxon>Pseudomonadati</taxon>
        <taxon>Myxococcota</taxon>
        <taxon>Myxococcia</taxon>
        <taxon>Myxococcales</taxon>
        <taxon>Cystobacterineae</taxon>
        <taxon>Archangiaceae</taxon>
        <taxon>Stigmatella</taxon>
    </lineage>
</organism>
<sequence length="131" mass="15014">MLESVNPFACRLIPTVIYSERIKHLVQDPDTGRRTWYQVQDPSLRNDDFVILQVLNPVDCLDREATLVNGVPFSQSGKKRLGREVAEHLEPEGGFPSVFFVPELLYYCFSEEAKRACDSADLKGLLWRAQR</sequence>
<dbReference type="EMBL" id="JAQNDM010000002">
    <property type="protein sequence ID" value="MDC0712331.1"/>
    <property type="molecule type" value="Genomic_DNA"/>
</dbReference>
<reference evidence="1 2" key="1">
    <citation type="submission" date="2022-11" db="EMBL/GenBank/DDBJ databases">
        <title>Minimal conservation of predation-associated metabolite biosynthetic gene clusters underscores biosynthetic potential of Myxococcota including descriptions for ten novel species: Archangium lansinium sp. nov., Myxococcus landrumus sp. nov., Nannocystis bai.</title>
        <authorList>
            <person name="Ahearne A."/>
            <person name="Stevens C."/>
            <person name="Dowd S."/>
        </authorList>
    </citation>
    <scope>NUCLEOTIDE SEQUENCE [LARGE SCALE GENOMIC DNA]</scope>
    <source>
        <strain evidence="1 2">NCWAL01</strain>
    </source>
</reference>
<name>A0ABT5DF95_9BACT</name>
<protein>
    <submittedName>
        <fullName evidence="1">Uncharacterized protein</fullName>
    </submittedName>
</protein>
<gene>
    <name evidence="1" type="ORF">POL68_27965</name>
</gene>
<dbReference type="Proteomes" id="UP001221838">
    <property type="component" value="Unassembled WGS sequence"/>
</dbReference>
<evidence type="ECO:0000313" key="2">
    <source>
        <dbReference type="Proteomes" id="UP001221838"/>
    </source>
</evidence>
<comment type="caution">
    <text evidence="1">The sequence shown here is derived from an EMBL/GenBank/DDBJ whole genome shotgun (WGS) entry which is preliminary data.</text>
</comment>
<proteinExistence type="predicted"/>
<keyword evidence="2" id="KW-1185">Reference proteome</keyword>